<dbReference type="PANTHER" id="PTHR23407">
    <property type="entry name" value="ATPASE INHIBITOR/5-FORMYLTETRAHYDROFOLATE CYCLO-LIGASE"/>
    <property type="match status" value="1"/>
</dbReference>
<name>A0ABS0EUU9_9BURK</name>
<keyword evidence="4" id="KW-0460">Magnesium</keyword>
<reference evidence="5 6" key="1">
    <citation type="submission" date="2020-11" db="EMBL/GenBank/DDBJ databases">
        <title>WGS of Herminiimonas contaminans strain Marseille-Q4544 isolated from planarians Schmidtea mediterranea.</title>
        <authorList>
            <person name="Kangale L."/>
        </authorList>
    </citation>
    <scope>NUCLEOTIDE SEQUENCE [LARGE SCALE GENOMIC DNA]</scope>
    <source>
        <strain evidence="5 6">Marseille-Q4544</strain>
    </source>
</reference>
<comment type="catalytic activity">
    <reaction evidence="4">
        <text>(6S)-5-formyl-5,6,7,8-tetrahydrofolate + ATP = (6R)-5,10-methenyltetrahydrofolate + ADP + phosphate</text>
        <dbReference type="Rhea" id="RHEA:10488"/>
        <dbReference type="ChEBI" id="CHEBI:30616"/>
        <dbReference type="ChEBI" id="CHEBI:43474"/>
        <dbReference type="ChEBI" id="CHEBI:57455"/>
        <dbReference type="ChEBI" id="CHEBI:57457"/>
        <dbReference type="ChEBI" id="CHEBI:456216"/>
        <dbReference type="EC" id="6.3.3.2"/>
    </reaction>
</comment>
<dbReference type="EC" id="6.3.3.2" evidence="4"/>
<evidence type="ECO:0000256" key="3">
    <source>
        <dbReference type="ARBA" id="ARBA00022840"/>
    </source>
</evidence>
<evidence type="ECO:0000313" key="5">
    <source>
        <dbReference type="EMBL" id="MBF8178601.1"/>
    </source>
</evidence>
<comment type="cofactor">
    <cofactor evidence="4">
        <name>Mg(2+)</name>
        <dbReference type="ChEBI" id="CHEBI:18420"/>
    </cofactor>
</comment>
<comment type="caution">
    <text evidence="5">The sequence shown here is derived from an EMBL/GenBank/DDBJ whole genome shotgun (WGS) entry which is preliminary data.</text>
</comment>
<organism evidence="5 6">
    <name type="scientific">Herminiimonas contaminans</name>
    <dbReference type="NCBI Taxonomy" id="1111140"/>
    <lineage>
        <taxon>Bacteria</taxon>
        <taxon>Pseudomonadati</taxon>
        <taxon>Pseudomonadota</taxon>
        <taxon>Betaproteobacteria</taxon>
        <taxon>Burkholderiales</taxon>
        <taxon>Oxalobacteraceae</taxon>
        <taxon>Herminiimonas</taxon>
    </lineage>
</organism>
<dbReference type="PIRSF" id="PIRSF006806">
    <property type="entry name" value="FTHF_cligase"/>
    <property type="match status" value="1"/>
</dbReference>
<keyword evidence="4" id="KW-0479">Metal-binding</keyword>
<evidence type="ECO:0000256" key="2">
    <source>
        <dbReference type="ARBA" id="ARBA00022741"/>
    </source>
</evidence>
<dbReference type="Gene3D" id="3.40.50.10420">
    <property type="entry name" value="NagB/RpiA/CoA transferase-like"/>
    <property type="match status" value="1"/>
</dbReference>
<evidence type="ECO:0000256" key="1">
    <source>
        <dbReference type="ARBA" id="ARBA00010638"/>
    </source>
</evidence>
<dbReference type="NCBIfam" id="TIGR02727">
    <property type="entry name" value="MTHFS_bact"/>
    <property type="match status" value="1"/>
</dbReference>
<dbReference type="RefSeq" id="WP_195875882.1">
    <property type="nucleotide sequence ID" value="NZ_JADOEL010000010.1"/>
</dbReference>
<gene>
    <name evidence="5" type="ORF">IXC47_13000</name>
</gene>
<evidence type="ECO:0000313" key="6">
    <source>
        <dbReference type="Proteomes" id="UP000657372"/>
    </source>
</evidence>
<dbReference type="Proteomes" id="UP000657372">
    <property type="component" value="Unassembled WGS sequence"/>
</dbReference>
<comment type="similarity">
    <text evidence="1 4">Belongs to the 5-formyltetrahydrofolate cyclo-ligase family.</text>
</comment>
<keyword evidence="3 4" id="KW-0067">ATP-binding</keyword>
<evidence type="ECO:0000256" key="4">
    <source>
        <dbReference type="RuleBase" id="RU361279"/>
    </source>
</evidence>
<dbReference type="SUPFAM" id="SSF100950">
    <property type="entry name" value="NagB/RpiA/CoA transferase-like"/>
    <property type="match status" value="1"/>
</dbReference>
<dbReference type="GO" id="GO:0030272">
    <property type="term" value="F:5-formyltetrahydrofolate cyclo-ligase activity"/>
    <property type="evidence" value="ECO:0007669"/>
    <property type="project" value="UniProtKB-EC"/>
</dbReference>
<dbReference type="InterPro" id="IPR024185">
    <property type="entry name" value="FTHF_cligase-like_sf"/>
</dbReference>
<keyword evidence="6" id="KW-1185">Reference proteome</keyword>
<dbReference type="InterPro" id="IPR002698">
    <property type="entry name" value="FTHF_cligase"/>
</dbReference>
<sequence>MQNKLDLRRTLLSKRSALAADQRALFDRRLGDKIMQWWRSEKPASLGVYWPMRGEPDVHQAYAELHAAGVQLALPLIAGDNVPLQFVEWAPGEALRKDRLGTDIPVADNPLIQPQALLIPCLGFNADCFRLGYGGGFYDRTLAAEPRPRTLGVAYAFGEVDFASEVYDIALDAVVTEEATFHAR</sequence>
<dbReference type="InterPro" id="IPR037171">
    <property type="entry name" value="NagB/RpiA_transferase-like"/>
</dbReference>
<protein>
    <recommendedName>
        <fullName evidence="4">5-formyltetrahydrofolate cyclo-ligase</fullName>
        <ecNumber evidence="4">6.3.3.2</ecNumber>
    </recommendedName>
</protein>
<keyword evidence="5" id="KW-0436">Ligase</keyword>
<dbReference type="Pfam" id="PF01812">
    <property type="entry name" value="5-FTHF_cyc-lig"/>
    <property type="match status" value="1"/>
</dbReference>
<keyword evidence="2 4" id="KW-0547">Nucleotide-binding</keyword>
<dbReference type="EMBL" id="JADOEL010000010">
    <property type="protein sequence ID" value="MBF8178601.1"/>
    <property type="molecule type" value="Genomic_DNA"/>
</dbReference>
<dbReference type="PANTHER" id="PTHR23407:SF1">
    <property type="entry name" value="5-FORMYLTETRAHYDROFOLATE CYCLO-LIGASE"/>
    <property type="match status" value="1"/>
</dbReference>
<accession>A0ABS0EUU9</accession>
<proteinExistence type="inferred from homology"/>